<dbReference type="AlphaFoldDB" id="A0A915KRC2"/>
<proteinExistence type="predicted"/>
<reference evidence="2" key="1">
    <citation type="submission" date="2022-11" db="UniProtKB">
        <authorList>
            <consortium name="WormBaseParasite"/>
        </authorList>
    </citation>
    <scope>IDENTIFICATION</scope>
</reference>
<accession>A0A915KRC2</accession>
<dbReference type="Proteomes" id="UP000887565">
    <property type="component" value="Unplaced"/>
</dbReference>
<evidence type="ECO:0000313" key="1">
    <source>
        <dbReference type="Proteomes" id="UP000887565"/>
    </source>
</evidence>
<organism evidence="1 2">
    <name type="scientific">Romanomermis culicivorax</name>
    <name type="common">Nematode worm</name>
    <dbReference type="NCBI Taxonomy" id="13658"/>
    <lineage>
        <taxon>Eukaryota</taxon>
        <taxon>Metazoa</taxon>
        <taxon>Ecdysozoa</taxon>
        <taxon>Nematoda</taxon>
        <taxon>Enoplea</taxon>
        <taxon>Dorylaimia</taxon>
        <taxon>Mermithida</taxon>
        <taxon>Mermithoidea</taxon>
        <taxon>Mermithidae</taxon>
        <taxon>Romanomermis</taxon>
    </lineage>
</organism>
<evidence type="ECO:0000313" key="2">
    <source>
        <dbReference type="WBParaSite" id="nRc.2.0.1.t40640-RA"/>
    </source>
</evidence>
<keyword evidence="1" id="KW-1185">Reference proteome</keyword>
<protein>
    <submittedName>
        <fullName evidence="2">Uncharacterized protein</fullName>
    </submittedName>
</protein>
<name>A0A915KRC2_ROMCU</name>
<dbReference type="WBParaSite" id="nRc.2.0.1.t40640-RA">
    <property type="protein sequence ID" value="nRc.2.0.1.t40640-RA"/>
    <property type="gene ID" value="nRc.2.0.1.g40640"/>
</dbReference>
<sequence>MLEKLTSFQENSLLTARLLLKDHPDAQHLCEESFRIEEHWQDIVGESEMH</sequence>